<name>A0ABP9V471_9BACT</name>
<evidence type="ECO:0000313" key="4">
    <source>
        <dbReference type="Proteomes" id="UP001424741"/>
    </source>
</evidence>
<evidence type="ECO:0000313" key="3">
    <source>
        <dbReference type="EMBL" id="GAA5497474.1"/>
    </source>
</evidence>
<keyword evidence="4" id="KW-1185">Reference proteome</keyword>
<sequence length="81" mass="9334">MNTDDQTNPEKPANNRTHSYPEWVTVPEASRIVSIGVTKLYELINEQKIRSVCLRKKGCVRGMRRIHTASLLEFMESLESE</sequence>
<dbReference type="Proteomes" id="UP001424741">
    <property type="component" value="Unassembled WGS sequence"/>
</dbReference>
<feature type="region of interest" description="Disordered" evidence="1">
    <location>
        <begin position="1"/>
        <end position="20"/>
    </location>
</feature>
<proteinExistence type="predicted"/>
<reference evidence="3 4" key="1">
    <citation type="submission" date="2024-02" db="EMBL/GenBank/DDBJ databases">
        <title>Rubritalea halochordaticola NBRC 107102.</title>
        <authorList>
            <person name="Ichikawa N."/>
            <person name="Katano-Makiyama Y."/>
            <person name="Hidaka K."/>
        </authorList>
    </citation>
    <scope>NUCLEOTIDE SEQUENCE [LARGE SCALE GENOMIC DNA]</scope>
    <source>
        <strain evidence="3 4">NBRC 107102</strain>
    </source>
</reference>
<organism evidence="3 4">
    <name type="scientific">Rubritalea halochordaticola</name>
    <dbReference type="NCBI Taxonomy" id="714537"/>
    <lineage>
        <taxon>Bacteria</taxon>
        <taxon>Pseudomonadati</taxon>
        <taxon>Verrucomicrobiota</taxon>
        <taxon>Verrucomicrobiia</taxon>
        <taxon>Verrucomicrobiales</taxon>
        <taxon>Rubritaleaceae</taxon>
        <taxon>Rubritalea</taxon>
    </lineage>
</organism>
<feature type="domain" description="Helix-turn-helix" evidence="2">
    <location>
        <begin position="23"/>
        <end position="77"/>
    </location>
</feature>
<gene>
    <name evidence="3" type="ORF">Rhal01_03670</name>
</gene>
<dbReference type="EMBL" id="BAABRL010000015">
    <property type="protein sequence ID" value="GAA5497474.1"/>
    <property type="molecule type" value="Genomic_DNA"/>
</dbReference>
<accession>A0ABP9V471</accession>
<evidence type="ECO:0000259" key="2">
    <source>
        <dbReference type="Pfam" id="PF12728"/>
    </source>
</evidence>
<comment type="caution">
    <text evidence="3">The sequence shown here is derived from an EMBL/GenBank/DDBJ whole genome shotgun (WGS) entry which is preliminary data.</text>
</comment>
<protein>
    <recommendedName>
        <fullName evidence="2">Helix-turn-helix domain-containing protein</fullName>
    </recommendedName>
</protein>
<dbReference type="RefSeq" id="WP_346189981.1">
    <property type="nucleotide sequence ID" value="NZ_BAABRL010000015.1"/>
</dbReference>
<dbReference type="InterPro" id="IPR041657">
    <property type="entry name" value="HTH_17"/>
</dbReference>
<evidence type="ECO:0000256" key="1">
    <source>
        <dbReference type="SAM" id="MobiDB-lite"/>
    </source>
</evidence>
<dbReference type="Pfam" id="PF12728">
    <property type="entry name" value="HTH_17"/>
    <property type="match status" value="1"/>
</dbReference>